<accession>A0A7G9WLH8</accession>
<dbReference type="AlphaFoldDB" id="A0A7G9WLH8"/>
<dbReference type="Proteomes" id="UP000516046">
    <property type="component" value="Chromosome"/>
</dbReference>
<keyword evidence="2" id="KW-1185">Reference proteome</keyword>
<evidence type="ECO:0000313" key="1">
    <source>
        <dbReference type="EMBL" id="QNO19540.1"/>
    </source>
</evidence>
<sequence length="63" mass="7474">MSDSELFTRLYYYGIVQMHMEPEQFWLTPIGLFLDLWACHKQFLGIETPYREISVDDVIPSDS</sequence>
<reference evidence="1 2" key="1">
    <citation type="submission" date="2020-08" db="EMBL/GenBank/DDBJ databases">
        <authorList>
            <person name="Ren C."/>
            <person name="Gu Y."/>
            <person name="Xu Y."/>
        </authorList>
    </citation>
    <scope>NUCLEOTIDE SEQUENCE [LARGE SCALE GENOMIC DNA]</scope>
    <source>
        <strain evidence="1 2">LBM18003</strain>
    </source>
</reference>
<proteinExistence type="predicted"/>
<name>A0A7G9WLH8_9FIRM</name>
<protein>
    <submittedName>
        <fullName evidence="1">Uncharacterized protein</fullName>
    </submittedName>
</protein>
<dbReference type="EMBL" id="CP060696">
    <property type="protein sequence ID" value="QNO19540.1"/>
    <property type="molecule type" value="Genomic_DNA"/>
</dbReference>
<evidence type="ECO:0000313" key="2">
    <source>
        <dbReference type="Proteomes" id="UP000516046"/>
    </source>
</evidence>
<gene>
    <name evidence="1" type="ORF">H6X83_13225</name>
</gene>
<dbReference type="KEGG" id="caml:H6X83_13225"/>
<organism evidence="1 2">
    <name type="scientific">Caproicibacterium amylolyticum</name>
    <dbReference type="NCBI Taxonomy" id="2766537"/>
    <lineage>
        <taxon>Bacteria</taxon>
        <taxon>Bacillati</taxon>
        <taxon>Bacillota</taxon>
        <taxon>Clostridia</taxon>
        <taxon>Eubacteriales</taxon>
        <taxon>Oscillospiraceae</taxon>
        <taxon>Caproicibacterium</taxon>
    </lineage>
</organism>